<sequence length="814" mass="90994">MKYGYFDDKAREYVITRPDTPLPWINYIGCQGYFGILSATGGGYSYYRDARLRRLTRGRYNNVPADFGGRYVYVRDNASGDYWSPSWMPTQSHLEDYSCRHGMGYSTISAKRSGIRTATRYFVPLDETLEIWQTTVTNERLTPADISIFSSVEFCLWEANDDATNYQRNLSTGQVEVEDEVIYHKTEYRERRNHFAWFSCSEPLAGFDTQRESFLGPWRGWNRPVAVEEGKSRNSIAYGWSPMGSHHVKLTLAPGESRQIIYVLGYHENPNEQKFDPPGSQTINKATVKPIIAKYRNVKNVEAAFSALGKHWDDLLGVYQVASPDEHANRMVNIWNAYQCMATFNMSRSASSFETGIGRGLGFRDSNQDLLGFVHMVPSRARERILDLAATQLSSGGAYHQYQPLTKKGNNDIGGDFNDDPHWLIIGVAAYLKETGDFSILDEPVVFDNQPGTEAPLYEHLRRSIQYALDRLGPHGLPLIGRADWNDCLNLNCFSDTPGQSFQTTTSKDGKVAESVFIGALMVLSARELSALAAQVGKADDASFYADVAKKMDETVRTHGWDGEWFVRAYDDYGRKIGSKENEEGKIFIESQGFAALAGIGVDDGKARSALDAVRKHLATPHGIVLQQPAYSRYYIEYGEISTYPPGYKENAGIFCHNNPWVIIGEVVLGNGDAAFDYYSRISPSVREGISDVHRLEPYVYAQMIAGRDAPTHGEAKNSWLTGTAAWNYYAITQWILGIRPEYTGLRIAPVVPERWTGFTASRTFRGVTYDISVKRNGAGNKVSLTVDGKPVEGDIVAPPAKGVKTVKVEAILG</sequence>
<protein>
    <submittedName>
        <fullName evidence="5">Glycosyl transferase</fullName>
    </submittedName>
</protein>
<evidence type="ECO:0000256" key="2">
    <source>
        <dbReference type="ARBA" id="ARBA00022679"/>
    </source>
</evidence>
<evidence type="ECO:0000259" key="3">
    <source>
        <dbReference type="Pfam" id="PF06165"/>
    </source>
</evidence>
<dbReference type="Gene3D" id="1.50.10.10">
    <property type="match status" value="1"/>
</dbReference>
<dbReference type="OrthoDB" id="9769991at2"/>
<keyword evidence="2 5" id="KW-0808">Transferase</keyword>
<evidence type="ECO:0000313" key="5">
    <source>
        <dbReference type="EMBL" id="PKR88896.1"/>
    </source>
</evidence>
<dbReference type="Gene3D" id="2.70.98.40">
    <property type="entry name" value="Glycoside hydrolase, family 65, N-terminal domain"/>
    <property type="match status" value="1"/>
</dbReference>
<dbReference type="EMBL" id="PJNW01000009">
    <property type="protein sequence ID" value="PKR88896.1"/>
    <property type="molecule type" value="Genomic_DNA"/>
</dbReference>
<dbReference type="PANTHER" id="PTHR37469">
    <property type="entry name" value="CELLOBIONIC ACID PHOSPHORYLASE-RELATED"/>
    <property type="match status" value="1"/>
</dbReference>
<evidence type="ECO:0000256" key="1">
    <source>
        <dbReference type="ARBA" id="ARBA00022676"/>
    </source>
</evidence>
<dbReference type="Gene3D" id="1.20.890.20">
    <property type="entry name" value="mpn423 like domain"/>
    <property type="match status" value="1"/>
</dbReference>
<dbReference type="InterPro" id="IPR012341">
    <property type="entry name" value="6hp_glycosidase-like_sf"/>
</dbReference>
<dbReference type="InterPro" id="IPR008928">
    <property type="entry name" value="6-hairpin_glycosidase_sf"/>
</dbReference>
<dbReference type="GO" id="GO:0005975">
    <property type="term" value="P:carbohydrate metabolic process"/>
    <property type="evidence" value="ECO:0007669"/>
    <property type="project" value="InterPro"/>
</dbReference>
<evidence type="ECO:0000313" key="6">
    <source>
        <dbReference type="Proteomes" id="UP000233491"/>
    </source>
</evidence>
<keyword evidence="6" id="KW-1185">Reference proteome</keyword>
<organism evidence="5 6">
    <name type="scientific">Pleomorphomonas diazotrophica</name>
    <dbReference type="NCBI Taxonomy" id="1166257"/>
    <lineage>
        <taxon>Bacteria</taxon>
        <taxon>Pseudomonadati</taxon>
        <taxon>Pseudomonadota</taxon>
        <taxon>Alphaproteobacteria</taxon>
        <taxon>Hyphomicrobiales</taxon>
        <taxon>Pleomorphomonadaceae</taxon>
        <taxon>Pleomorphomonas</taxon>
    </lineage>
</organism>
<proteinExistence type="predicted"/>
<comment type="caution">
    <text evidence="5">The sequence shown here is derived from an EMBL/GenBank/DDBJ whole genome shotgun (WGS) entry which is preliminary data.</text>
</comment>
<dbReference type="PANTHER" id="PTHR37469:SF2">
    <property type="entry name" value="CELLOBIONIC ACID PHOSPHORYLASE"/>
    <property type="match status" value="1"/>
</dbReference>
<dbReference type="InterPro" id="IPR052047">
    <property type="entry name" value="GH94_Enzymes"/>
</dbReference>
<dbReference type="AlphaFoldDB" id="A0A1I4SE80"/>
<dbReference type="GO" id="GO:0016757">
    <property type="term" value="F:glycosyltransferase activity"/>
    <property type="evidence" value="ECO:0007669"/>
    <property type="project" value="UniProtKB-KW"/>
</dbReference>
<dbReference type="SMART" id="SM01068">
    <property type="entry name" value="CBM_X"/>
    <property type="match status" value="1"/>
</dbReference>
<name>A0A1I4SE80_9HYPH</name>
<dbReference type="SUPFAM" id="SSF48208">
    <property type="entry name" value="Six-hairpin glycosidases"/>
    <property type="match status" value="1"/>
</dbReference>
<gene>
    <name evidence="5" type="ORF">CXZ10_12305</name>
</gene>
<dbReference type="SUPFAM" id="SSF74650">
    <property type="entry name" value="Galactose mutarotase-like"/>
    <property type="match status" value="1"/>
</dbReference>
<reference evidence="5 6" key="1">
    <citation type="submission" date="2017-12" db="EMBL/GenBank/DDBJ databases">
        <title>Anaerobic carbon monoxide metabolism by Pleomorphomonas carboxyditropha sp. nov., a new mesophilic hydrogenogenic carboxidotroph.</title>
        <authorList>
            <person name="Esquivel-Elizondo S."/>
            <person name="Krajmalnik-Brown R."/>
        </authorList>
    </citation>
    <scope>NUCLEOTIDE SEQUENCE [LARGE SCALE GENOMIC DNA]</scope>
    <source>
        <strain evidence="5 6">R5-392</strain>
    </source>
</reference>
<evidence type="ECO:0000259" key="4">
    <source>
        <dbReference type="Pfam" id="PF17167"/>
    </source>
</evidence>
<dbReference type="InterPro" id="IPR033432">
    <property type="entry name" value="GH94_catalytic"/>
</dbReference>
<feature type="domain" description="Glycosyl hydrolase 94 catalytic" evidence="4">
    <location>
        <begin position="311"/>
        <end position="738"/>
    </location>
</feature>
<dbReference type="Pfam" id="PF06165">
    <property type="entry name" value="GH94_b-supersand"/>
    <property type="match status" value="1"/>
</dbReference>
<dbReference type="Gene3D" id="2.60.420.10">
    <property type="entry name" value="Maltose phosphorylase, domain 3"/>
    <property type="match status" value="1"/>
</dbReference>
<dbReference type="InterPro" id="IPR011013">
    <property type="entry name" value="Gal_mutarotase_sf_dom"/>
</dbReference>
<dbReference type="GO" id="GO:0030246">
    <property type="term" value="F:carbohydrate binding"/>
    <property type="evidence" value="ECO:0007669"/>
    <property type="project" value="InterPro"/>
</dbReference>
<dbReference type="RefSeq" id="WP_101289643.1">
    <property type="nucleotide sequence ID" value="NZ_FOUQ01000003.1"/>
</dbReference>
<accession>A0A1I4SE80</accession>
<dbReference type="InterPro" id="IPR037018">
    <property type="entry name" value="GH65_N"/>
</dbReference>
<dbReference type="InterPro" id="IPR010383">
    <property type="entry name" value="Glyco_hydrolase_94_b-supersand"/>
</dbReference>
<dbReference type="Pfam" id="PF17167">
    <property type="entry name" value="Glyco_hydro_94"/>
    <property type="match status" value="1"/>
</dbReference>
<feature type="domain" description="Glycosyl hydrolase 94 supersandwich" evidence="3">
    <location>
        <begin position="11"/>
        <end position="297"/>
    </location>
</feature>
<dbReference type="Proteomes" id="UP000233491">
    <property type="component" value="Unassembled WGS sequence"/>
</dbReference>
<keyword evidence="1" id="KW-0328">Glycosyltransferase</keyword>